<keyword evidence="3" id="KW-1185">Reference proteome</keyword>
<dbReference type="Proteomes" id="UP000054495">
    <property type="component" value="Unassembled WGS sequence"/>
</dbReference>
<dbReference type="AlphaFoldDB" id="A0A0D6LCB5"/>
<feature type="domain" description="AMP-dependent synthetase/ligase" evidence="1">
    <location>
        <begin position="11"/>
        <end position="238"/>
    </location>
</feature>
<dbReference type="SUPFAM" id="SSF56801">
    <property type="entry name" value="Acetyl-CoA synthetase-like"/>
    <property type="match status" value="1"/>
</dbReference>
<keyword evidence="2" id="KW-0436">Ligase</keyword>
<gene>
    <name evidence="2" type="ORF">ANCCEY_15545</name>
</gene>
<dbReference type="EMBL" id="KE128702">
    <property type="protein sequence ID" value="EPB65392.1"/>
    <property type="molecule type" value="Genomic_DNA"/>
</dbReference>
<accession>A0A0D6LCB5</accession>
<dbReference type="InterPro" id="IPR050237">
    <property type="entry name" value="ATP-dep_AMP-bd_enzyme"/>
</dbReference>
<sequence length="242" mass="26718">MSKAFIELRLNQKPATKEYIRYNGTGISYTETYLNSLKTAGILKGYGIRKGDRIALFCYNSPSFIFMLLGAWRLGAVVVPVNHKLKARELDYILKDSGAKLLLFDAQLESVVRDIANVVTAISTVGKVAGTDEFEELLKTAAPLQTQDICRPDPGMTAQLLYTSGTTGQPKGCVLTHQNVFFASQIAATGLTMTREERTLVAMPIWHSSPLNNWLGGTTYIGGTIVLLREYHPVHFLETVTK</sequence>
<evidence type="ECO:0000259" key="1">
    <source>
        <dbReference type="Pfam" id="PF00501"/>
    </source>
</evidence>
<organism evidence="2 3">
    <name type="scientific">Ancylostoma ceylanicum</name>
    <dbReference type="NCBI Taxonomy" id="53326"/>
    <lineage>
        <taxon>Eukaryota</taxon>
        <taxon>Metazoa</taxon>
        <taxon>Ecdysozoa</taxon>
        <taxon>Nematoda</taxon>
        <taxon>Chromadorea</taxon>
        <taxon>Rhabditida</taxon>
        <taxon>Rhabditina</taxon>
        <taxon>Rhabditomorpha</taxon>
        <taxon>Strongyloidea</taxon>
        <taxon>Ancylostomatidae</taxon>
        <taxon>Ancylostomatinae</taxon>
        <taxon>Ancylostoma</taxon>
    </lineage>
</organism>
<dbReference type="PROSITE" id="PS00455">
    <property type="entry name" value="AMP_BINDING"/>
    <property type="match status" value="1"/>
</dbReference>
<dbReference type="PANTHER" id="PTHR43767:SF1">
    <property type="entry name" value="NONRIBOSOMAL PEPTIDE SYNTHASE PES1 (EUROFUNG)-RELATED"/>
    <property type="match status" value="1"/>
</dbReference>
<dbReference type="Gene3D" id="3.40.50.980">
    <property type="match status" value="2"/>
</dbReference>
<proteinExistence type="predicted"/>
<evidence type="ECO:0000313" key="2">
    <source>
        <dbReference type="EMBL" id="EPB65392.1"/>
    </source>
</evidence>
<dbReference type="GO" id="GO:0016874">
    <property type="term" value="F:ligase activity"/>
    <property type="evidence" value="ECO:0007669"/>
    <property type="project" value="UniProtKB-KW"/>
</dbReference>
<reference evidence="2 3" key="1">
    <citation type="submission" date="2013-05" db="EMBL/GenBank/DDBJ databases">
        <title>Draft genome of the parasitic nematode Anyclostoma ceylanicum.</title>
        <authorList>
            <person name="Mitreva M."/>
        </authorList>
    </citation>
    <scope>NUCLEOTIDE SEQUENCE [LARGE SCALE GENOMIC DNA]</scope>
</reference>
<dbReference type="PANTHER" id="PTHR43767">
    <property type="entry name" value="LONG-CHAIN-FATTY-ACID--COA LIGASE"/>
    <property type="match status" value="1"/>
</dbReference>
<evidence type="ECO:0000313" key="3">
    <source>
        <dbReference type="Proteomes" id="UP000054495"/>
    </source>
</evidence>
<name>A0A0D6LCB5_9BILA</name>
<dbReference type="InterPro" id="IPR000873">
    <property type="entry name" value="AMP-dep_synth/lig_dom"/>
</dbReference>
<protein>
    <submittedName>
        <fullName evidence="2">CoA ligase domain protein</fullName>
    </submittedName>
</protein>
<dbReference type="Pfam" id="PF00501">
    <property type="entry name" value="AMP-binding"/>
    <property type="match status" value="1"/>
</dbReference>
<dbReference type="InterPro" id="IPR020845">
    <property type="entry name" value="AMP-binding_CS"/>
</dbReference>